<accession>A0AB39YGN3</accession>
<geneLocation type="plasmid" evidence="1">
    <name>unnamed1</name>
</geneLocation>
<dbReference type="EMBL" id="CP165728">
    <property type="protein sequence ID" value="XDV69435.1"/>
    <property type="molecule type" value="Genomic_DNA"/>
</dbReference>
<protein>
    <submittedName>
        <fullName evidence="1">Uncharacterized protein</fullName>
    </submittedName>
</protein>
<keyword evidence="1" id="KW-0614">Plasmid</keyword>
<reference evidence="1" key="1">
    <citation type="submission" date="2024-08" db="EMBL/GenBank/DDBJ databases">
        <authorList>
            <person name="Yu S.T."/>
        </authorList>
    </citation>
    <scope>NUCLEOTIDE SEQUENCE</scope>
    <source>
        <strain evidence="1">R33</strain>
        <plasmid evidence="1">unnamed1</plasmid>
    </source>
</reference>
<dbReference type="AlphaFoldDB" id="A0AB39YGN3"/>
<evidence type="ECO:0000313" key="1">
    <source>
        <dbReference type="EMBL" id="XDV69435.1"/>
    </source>
</evidence>
<organism evidence="1">
    <name type="scientific">Streptomyces sp. R33</name>
    <dbReference type="NCBI Taxonomy" id="3238629"/>
    <lineage>
        <taxon>Bacteria</taxon>
        <taxon>Bacillati</taxon>
        <taxon>Actinomycetota</taxon>
        <taxon>Actinomycetes</taxon>
        <taxon>Kitasatosporales</taxon>
        <taxon>Streptomycetaceae</taxon>
        <taxon>Streptomyces</taxon>
    </lineage>
</organism>
<name>A0AB39YGN3_9ACTN</name>
<dbReference type="RefSeq" id="WP_369780607.1">
    <property type="nucleotide sequence ID" value="NZ_CP165728.1"/>
</dbReference>
<proteinExistence type="predicted"/>
<gene>
    <name evidence="1" type="ORF">AB5J51_41690</name>
</gene>
<sequence>MNIYAPSDFVARLANNELTEHEAGQSVESKGAEALEVVGVVKCIEGSSVLIGFSRALGCPRIDWIPLPIELLESVTHLRFLSCETVKYPAVRLRFKKPGDRRQDVEFLLGLCTQLKSSAARAFELSGKPLASRRFDGELTEGCEILEFDGEVYICCDGECGGLV</sequence>